<dbReference type="Proteomes" id="UP000827872">
    <property type="component" value="Linkage Group LG09"/>
</dbReference>
<organism evidence="1 2">
    <name type="scientific">Sphaerodactylus townsendi</name>
    <dbReference type="NCBI Taxonomy" id="933632"/>
    <lineage>
        <taxon>Eukaryota</taxon>
        <taxon>Metazoa</taxon>
        <taxon>Chordata</taxon>
        <taxon>Craniata</taxon>
        <taxon>Vertebrata</taxon>
        <taxon>Euteleostomi</taxon>
        <taxon>Lepidosauria</taxon>
        <taxon>Squamata</taxon>
        <taxon>Bifurcata</taxon>
        <taxon>Gekkota</taxon>
        <taxon>Sphaerodactylidae</taxon>
        <taxon>Sphaerodactylus</taxon>
    </lineage>
</organism>
<keyword evidence="2" id="KW-1185">Reference proteome</keyword>
<protein>
    <submittedName>
        <fullName evidence="1">Uncharacterized protein</fullName>
    </submittedName>
</protein>
<evidence type="ECO:0000313" key="2">
    <source>
        <dbReference type="Proteomes" id="UP000827872"/>
    </source>
</evidence>
<dbReference type="EMBL" id="CM037622">
    <property type="protein sequence ID" value="KAH8003396.1"/>
    <property type="molecule type" value="Genomic_DNA"/>
</dbReference>
<comment type="caution">
    <text evidence="1">The sequence shown here is derived from an EMBL/GenBank/DDBJ whole genome shotgun (WGS) entry which is preliminary data.</text>
</comment>
<gene>
    <name evidence="1" type="ORF">K3G42_018160</name>
</gene>
<accession>A0ACB8FDT3</accession>
<name>A0ACB8FDT3_9SAUR</name>
<sequence>MKRLERARRFRTDPRAPLAAPRGPAMPEAKRCHPALPAVVFFLLFASVPSPTPGVEGSSATRSRPRDFQTPAGDKQTLLELLLKGLGDGGGGSHQALAHPLGTERVIARRFGGSRALYPAPAVLQEPRGLSFSSSASSRERVAGHAARLLSLSRHVGPGVLM</sequence>
<reference evidence="1" key="1">
    <citation type="submission" date="2021-08" db="EMBL/GenBank/DDBJ databases">
        <title>The first chromosome-level gecko genome reveals the dynamic sex chromosomes of Neotropical dwarf geckos (Sphaerodactylidae: Sphaerodactylus).</title>
        <authorList>
            <person name="Pinto B.J."/>
            <person name="Keating S.E."/>
            <person name="Gamble T."/>
        </authorList>
    </citation>
    <scope>NUCLEOTIDE SEQUENCE</scope>
    <source>
        <strain evidence="1">TG3544</strain>
    </source>
</reference>
<evidence type="ECO:0000313" key="1">
    <source>
        <dbReference type="EMBL" id="KAH8003396.1"/>
    </source>
</evidence>
<proteinExistence type="predicted"/>